<dbReference type="GO" id="GO:0004984">
    <property type="term" value="F:olfactory receptor activity"/>
    <property type="evidence" value="ECO:0007669"/>
    <property type="project" value="InterPro"/>
</dbReference>
<dbReference type="Pfam" id="PF13853">
    <property type="entry name" value="7tm_4"/>
    <property type="match status" value="1"/>
</dbReference>
<dbReference type="SUPFAM" id="SSF81321">
    <property type="entry name" value="Family A G protein-coupled receptor-like"/>
    <property type="match status" value="1"/>
</dbReference>
<protein>
    <submittedName>
        <fullName evidence="9">Uncharacterized protein</fullName>
    </submittedName>
</protein>
<keyword evidence="3" id="KW-0716">Sensory transduction</keyword>
<name>A0A9X9LR30_GULGU</name>
<evidence type="ECO:0000256" key="3">
    <source>
        <dbReference type="ARBA" id="ARBA00022606"/>
    </source>
</evidence>
<evidence type="ECO:0000256" key="7">
    <source>
        <dbReference type="ARBA" id="ARBA00023224"/>
    </source>
</evidence>
<keyword evidence="2" id="KW-1003">Cell membrane</keyword>
<keyword evidence="10" id="KW-1185">Reference proteome</keyword>
<keyword evidence="5 8" id="KW-1133">Transmembrane helix</keyword>
<keyword evidence="7" id="KW-0807">Transducer</keyword>
<dbReference type="AlphaFoldDB" id="A0A9X9LR30"/>
<reference evidence="9 10" key="1">
    <citation type="submission" date="2018-10" db="EMBL/GenBank/DDBJ databases">
        <authorList>
            <person name="Ekblom R."/>
            <person name="Jareborg N."/>
        </authorList>
    </citation>
    <scope>NUCLEOTIDE SEQUENCE [LARGE SCALE GENOMIC DNA]</scope>
    <source>
        <tissue evidence="9">Muscle</tissue>
    </source>
</reference>
<evidence type="ECO:0000256" key="1">
    <source>
        <dbReference type="ARBA" id="ARBA00004651"/>
    </source>
</evidence>
<dbReference type="Proteomes" id="UP000269945">
    <property type="component" value="Unassembled WGS sequence"/>
</dbReference>
<dbReference type="PANTHER" id="PTHR26453">
    <property type="entry name" value="OLFACTORY RECEPTOR"/>
    <property type="match status" value="1"/>
</dbReference>
<dbReference type="InterPro" id="IPR000725">
    <property type="entry name" value="Olfact_rcpt"/>
</dbReference>
<evidence type="ECO:0000256" key="4">
    <source>
        <dbReference type="ARBA" id="ARBA00022692"/>
    </source>
</evidence>
<evidence type="ECO:0000256" key="8">
    <source>
        <dbReference type="SAM" id="Phobius"/>
    </source>
</evidence>
<evidence type="ECO:0000256" key="5">
    <source>
        <dbReference type="ARBA" id="ARBA00022989"/>
    </source>
</evidence>
<organism evidence="9 10">
    <name type="scientific">Gulo gulo</name>
    <name type="common">Wolverine</name>
    <name type="synonym">Gluton</name>
    <dbReference type="NCBI Taxonomy" id="48420"/>
    <lineage>
        <taxon>Eukaryota</taxon>
        <taxon>Metazoa</taxon>
        <taxon>Chordata</taxon>
        <taxon>Craniata</taxon>
        <taxon>Vertebrata</taxon>
        <taxon>Euteleostomi</taxon>
        <taxon>Mammalia</taxon>
        <taxon>Eutheria</taxon>
        <taxon>Laurasiatheria</taxon>
        <taxon>Carnivora</taxon>
        <taxon>Caniformia</taxon>
        <taxon>Musteloidea</taxon>
        <taxon>Mustelidae</taxon>
        <taxon>Guloninae</taxon>
        <taxon>Gulo</taxon>
    </lineage>
</organism>
<keyword evidence="6 8" id="KW-0472">Membrane</keyword>
<feature type="transmembrane region" description="Helical" evidence="8">
    <location>
        <begin position="82"/>
        <end position="111"/>
    </location>
</feature>
<proteinExistence type="predicted"/>
<comment type="subcellular location">
    <subcellularLocation>
        <location evidence="1">Cell membrane</location>
        <topology evidence="1">Multi-pass membrane protein</topology>
    </subcellularLocation>
</comment>
<keyword evidence="4 8" id="KW-0812">Transmembrane</keyword>
<evidence type="ECO:0000313" key="10">
    <source>
        <dbReference type="Proteomes" id="UP000269945"/>
    </source>
</evidence>
<accession>A0A9X9LR30</accession>
<dbReference type="GO" id="GO:0005886">
    <property type="term" value="C:plasma membrane"/>
    <property type="evidence" value="ECO:0007669"/>
    <property type="project" value="UniProtKB-SubCell"/>
</dbReference>
<evidence type="ECO:0000256" key="2">
    <source>
        <dbReference type="ARBA" id="ARBA00022475"/>
    </source>
</evidence>
<dbReference type="EMBL" id="CYRY02012292">
    <property type="protein sequence ID" value="VCW79580.1"/>
    <property type="molecule type" value="Genomic_DNA"/>
</dbReference>
<gene>
    <name evidence="9" type="ORF">BN2614_LOCUS1</name>
</gene>
<sequence length="142" mass="16356">MAYDYYVAIYHPLHYFHPHESEALLKHDCYRLLGGVDGLMRADVPLSFPYYHSQEINHLFCEASSLVHLACAYTRFFEFFRYVCCVLMLFISLSLILASCSLILTAVLHAVHSSSEESLCQLFLPGYCGNSLWDSCIHLHWP</sequence>
<dbReference type="GO" id="GO:0007186">
    <property type="term" value="P:G protein-coupled receptor signaling pathway"/>
    <property type="evidence" value="ECO:0007669"/>
    <property type="project" value="InterPro"/>
</dbReference>
<evidence type="ECO:0000313" key="9">
    <source>
        <dbReference type="EMBL" id="VCW79580.1"/>
    </source>
</evidence>
<comment type="caution">
    <text evidence="9">The sequence shown here is derived from an EMBL/GenBank/DDBJ whole genome shotgun (WGS) entry which is preliminary data.</text>
</comment>
<evidence type="ECO:0000256" key="6">
    <source>
        <dbReference type="ARBA" id="ARBA00023136"/>
    </source>
</evidence>